<dbReference type="InterPro" id="IPR051335">
    <property type="entry name" value="Alanyl-tRNA_Editing_Enzymes"/>
</dbReference>
<dbReference type="PATRIC" id="fig|1187852.3.peg.2163"/>
<sequence length="252" mass="27319">MNVIGDTNNPFSERVYWTDPYCKEGAARVVRHVGPDGIVLDRTIQYPEGGGQPGDTGILRFDQTESAVVATEEAPSGDVVLRLESTATRPSVGTLAEQGIDWERRYRHMRVHTALHLLTVVLPFPVIGGQVSAEKGRLDFRMPAPPASREELEERLNAMVARDAIIATEWIPAEVVDANPGLVKTQMVQPPAMAGRVRLVRIGSGETLIDLQPCGGTHVARTGEIGAIRLGKIENKGAGSRRVTIMVEARTG</sequence>
<dbReference type="EMBL" id="LABZ01000178">
    <property type="protein sequence ID" value="KMO34678.1"/>
    <property type="molecule type" value="Genomic_DNA"/>
</dbReference>
<keyword evidence="8" id="KW-0378">Hydrolase</keyword>
<dbReference type="RefSeq" id="WP_048453237.1">
    <property type="nucleotide sequence ID" value="NZ_LABZ01000178.1"/>
</dbReference>
<dbReference type="InterPro" id="IPR018165">
    <property type="entry name" value="Ala-tRNA-synth_IIc_core"/>
</dbReference>
<evidence type="ECO:0000313" key="8">
    <source>
        <dbReference type="EMBL" id="KMO34678.1"/>
    </source>
</evidence>
<dbReference type="Gene3D" id="3.30.980.10">
    <property type="entry name" value="Threonyl-trna Synthetase, Chain A, domain 2"/>
    <property type="match status" value="1"/>
</dbReference>
<dbReference type="InterPro" id="IPR018164">
    <property type="entry name" value="Ala-tRNA-synth_IIc_N"/>
</dbReference>
<evidence type="ECO:0000256" key="6">
    <source>
        <dbReference type="ARBA" id="ARBA00032577"/>
    </source>
</evidence>
<keyword evidence="9" id="KW-1185">Reference proteome</keyword>
<accession>A0A0J6SMQ4</accession>
<dbReference type="GO" id="GO:0005737">
    <property type="term" value="C:cytoplasm"/>
    <property type="evidence" value="ECO:0007669"/>
    <property type="project" value="UniProtKB-SubCell"/>
</dbReference>
<dbReference type="AlphaFoldDB" id="A0A0J6SMQ4"/>
<feature type="domain" description="Alanyl-transfer RNA synthetases family profile" evidence="7">
    <location>
        <begin position="1"/>
        <end position="243"/>
    </location>
</feature>
<comment type="caution">
    <text evidence="8">The sequence shown here is derived from an EMBL/GenBank/DDBJ whole genome shotgun (WGS) entry which is preliminary data.</text>
</comment>
<evidence type="ECO:0000256" key="3">
    <source>
        <dbReference type="ARBA" id="ARBA00017959"/>
    </source>
</evidence>
<dbReference type="PANTHER" id="PTHR43462">
    <property type="entry name" value="ALANYL-TRNA EDITING PROTEIN"/>
    <property type="match status" value="1"/>
</dbReference>
<dbReference type="SMART" id="SM00863">
    <property type="entry name" value="tRNA_SAD"/>
    <property type="match status" value="1"/>
</dbReference>
<dbReference type="GO" id="GO:0004813">
    <property type="term" value="F:alanine-tRNA ligase activity"/>
    <property type="evidence" value="ECO:0007669"/>
    <property type="project" value="InterPro"/>
</dbReference>
<dbReference type="PROSITE" id="PS50860">
    <property type="entry name" value="AA_TRNA_LIGASE_II_ALA"/>
    <property type="match status" value="1"/>
</dbReference>
<dbReference type="OrthoDB" id="9812949at2"/>
<keyword evidence="5" id="KW-0862">Zinc</keyword>
<dbReference type="InterPro" id="IPR009000">
    <property type="entry name" value="Transl_B-barrel_sf"/>
</dbReference>
<comment type="subcellular location">
    <subcellularLocation>
        <location evidence="2">Cytoplasm</location>
    </subcellularLocation>
</comment>
<protein>
    <recommendedName>
        <fullName evidence="3">Alanine--tRNA ligase</fullName>
    </recommendedName>
    <alternativeName>
        <fullName evidence="6">Alanyl-tRNA synthetase</fullName>
    </alternativeName>
</protein>
<dbReference type="Proteomes" id="UP000036449">
    <property type="component" value="Unassembled WGS sequence"/>
</dbReference>
<organism evidence="8 9">
    <name type="scientific">Methylobacterium tarhaniae</name>
    <dbReference type="NCBI Taxonomy" id="1187852"/>
    <lineage>
        <taxon>Bacteria</taxon>
        <taxon>Pseudomonadati</taxon>
        <taxon>Pseudomonadota</taxon>
        <taxon>Alphaproteobacteria</taxon>
        <taxon>Hyphomicrobiales</taxon>
        <taxon>Methylobacteriaceae</taxon>
        <taxon>Methylobacterium</taxon>
    </lineage>
</organism>
<dbReference type="Gene3D" id="2.40.30.130">
    <property type="match status" value="1"/>
</dbReference>
<comment type="cofactor">
    <cofactor evidence="1">
        <name>Zn(2+)</name>
        <dbReference type="ChEBI" id="CHEBI:29105"/>
    </cofactor>
</comment>
<name>A0A0J6SMQ4_9HYPH</name>
<evidence type="ECO:0000313" key="9">
    <source>
        <dbReference type="Proteomes" id="UP000036449"/>
    </source>
</evidence>
<proteinExistence type="predicted"/>
<dbReference type="GO" id="GO:0046872">
    <property type="term" value="F:metal ion binding"/>
    <property type="evidence" value="ECO:0007669"/>
    <property type="project" value="UniProtKB-KW"/>
</dbReference>
<evidence type="ECO:0000256" key="4">
    <source>
        <dbReference type="ARBA" id="ARBA00022723"/>
    </source>
</evidence>
<evidence type="ECO:0000256" key="2">
    <source>
        <dbReference type="ARBA" id="ARBA00004496"/>
    </source>
</evidence>
<dbReference type="InterPro" id="IPR018163">
    <property type="entry name" value="Thr/Ala-tRNA-synth_IIc_edit"/>
</dbReference>
<dbReference type="GO" id="GO:0005524">
    <property type="term" value="F:ATP binding"/>
    <property type="evidence" value="ECO:0007669"/>
    <property type="project" value="InterPro"/>
</dbReference>
<evidence type="ECO:0000259" key="7">
    <source>
        <dbReference type="PROSITE" id="PS50860"/>
    </source>
</evidence>
<dbReference type="SUPFAM" id="SSF55186">
    <property type="entry name" value="ThrRS/AlaRS common domain"/>
    <property type="match status" value="1"/>
</dbReference>
<dbReference type="Pfam" id="PF07973">
    <property type="entry name" value="tRNA_SAD"/>
    <property type="match status" value="1"/>
</dbReference>
<dbReference type="InterPro" id="IPR012947">
    <property type="entry name" value="tRNA_SAD"/>
</dbReference>
<keyword evidence="4" id="KW-0479">Metal-binding</keyword>
<gene>
    <name evidence="8" type="ORF">VQ03_23080</name>
</gene>
<dbReference type="PANTHER" id="PTHR43462:SF1">
    <property type="entry name" value="ALANYL-TRNA EDITING PROTEIN AARSD1"/>
    <property type="match status" value="1"/>
</dbReference>
<evidence type="ECO:0000256" key="1">
    <source>
        <dbReference type="ARBA" id="ARBA00001947"/>
    </source>
</evidence>
<dbReference type="Pfam" id="PF01411">
    <property type="entry name" value="tRNA-synt_2c"/>
    <property type="match status" value="1"/>
</dbReference>
<evidence type="ECO:0000256" key="5">
    <source>
        <dbReference type="ARBA" id="ARBA00022833"/>
    </source>
</evidence>
<dbReference type="SUPFAM" id="SSF50447">
    <property type="entry name" value="Translation proteins"/>
    <property type="match status" value="1"/>
</dbReference>
<dbReference type="GO" id="GO:0003676">
    <property type="term" value="F:nucleic acid binding"/>
    <property type="evidence" value="ECO:0007669"/>
    <property type="project" value="InterPro"/>
</dbReference>
<dbReference type="GO" id="GO:0006419">
    <property type="term" value="P:alanyl-tRNA aminoacylation"/>
    <property type="evidence" value="ECO:0007669"/>
    <property type="project" value="InterPro"/>
</dbReference>
<dbReference type="GO" id="GO:0002161">
    <property type="term" value="F:aminoacyl-tRNA deacylase activity"/>
    <property type="evidence" value="ECO:0007669"/>
    <property type="project" value="UniProtKB-ARBA"/>
</dbReference>
<reference evidence="8 9" key="1">
    <citation type="submission" date="2015-03" db="EMBL/GenBank/DDBJ databases">
        <title>Genome sequencing of Methylobacterium tarhaniae DSM 25844.</title>
        <authorList>
            <person name="Chaudhry V."/>
            <person name="Patil P.B."/>
        </authorList>
    </citation>
    <scope>NUCLEOTIDE SEQUENCE [LARGE SCALE GENOMIC DNA]</scope>
    <source>
        <strain evidence="8 9">DSM 25844</strain>
    </source>
</reference>